<organism evidence="1 2">
    <name type="scientific">Magnetospirillum molischianum DSM 120</name>
    <dbReference type="NCBI Taxonomy" id="1150626"/>
    <lineage>
        <taxon>Bacteria</taxon>
        <taxon>Pseudomonadati</taxon>
        <taxon>Pseudomonadota</taxon>
        <taxon>Alphaproteobacteria</taxon>
        <taxon>Rhodospirillales</taxon>
        <taxon>Rhodospirillaceae</taxon>
        <taxon>Magnetospirillum</taxon>
    </lineage>
</organism>
<dbReference type="AlphaFoldDB" id="H8FY92"/>
<gene>
    <name evidence="1" type="ORF">PHAMO_80121</name>
</gene>
<comment type="caution">
    <text evidence="1">The sequence shown here is derived from an EMBL/GenBank/DDBJ whole genome shotgun (WGS) entry which is preliminary data.</text>
</comment>
<dbReference type="Proteomes" id="UP000004169">
    <property type="component" value="Unassembled WGS sequence"/>
</dbReference>
<sequence>MMVELVDENVQAVLLDTAMWRTVLEGLETAATLFAEHNVVADVGLAQSLADARAEIRGQLCLSIT</sequence>
<evidence type="ECO:0000313" key="1">
    <source>
        <dbReference type="EMBL" id="CCG43330.1"/>
    </source>
</evidence>
<reference evidence="1 2" key="1">
    <citation type="journal article" date="2012" name="J. Bacteriol.">
        <title>Draft Genome Sequence of the Purple Photosynthetic Bacterium Phaeospirillum molischianum DSM120, a Particularly Versatile Bacterium.</title>
        <authorList>
            <person name="Duquesne K."/>
            <person name="Prima V."/>
            <person name="Ji B."/>
            <person name="Rouy Z."/>
            <person name="Medigue C."/>
            <person name="Talla E."/>
            <person name="Sturgis J.N."/>
        </authorList>
    </citation>
    <scope>NUCLEOTIDE SEQUENCE [LARGE SCALE GENOMIC DNA]</scope>
    <source>
        <strain evidence="2">DSM120</strain>
    </source>
</reference>
<accession>H8FY92</accession>
<dbReference type="STRING" id="1150626.PHAMO_80121"/>
<name>H8FY92_MAGML</name>
<dbReference type="RefSeq" id="WP_002731414.1">
    <property type="nucleotide sequence ID" value="NZ_CAHP01000060.1"/>
</dbReference>
<proteinExistence type="predicted"/>
<dbReference type="EMBL" id="CAHP01000060">
    <property type="protein sequence ID" value="CCG43330.1"/>
    <property type="molecule type" value="Genomic_DNA"/>
</dbReference>
<protein>
    <submittedName>
        <fullName evidence="1">Uncharacterized protein</fullName>
    </submittedName>
</protein>
<keyword evidence="2" id="KW-1185">Reference proteome</keyword>
<evidence type="ECO:0000313" key="2">
    <source>
        <dbReference type="Proteomes" id="UP000004169"/>
    </source>
</evidence>